<dbReference type="Gene3D" id="1.20.1070.10">
    <property type="entry name" value="Rhodopsin 7-helix transmembrane proteins"/>
    <property type="match status" value="1"/>
</dbReference>
<dbReference type="EMBL" id="JAUCMV010000004">
    <property type="protein sequence ID" value="KAK0402443.1"/>
    <property type="molecule type" value="Genomic_DNA"/>
</dbReference>
<feature type="transmembrane region" description="Helical" evidence="1">
    <location>
        <begin position="367"/>
        <end position="385"/>
    </location>
</feature>
<protein>
    <submittedName>
        <fullName evidence="2">Uncharacterized protein</fullName>
    </submittedName>
</protein>
<dbReference type="Pfam" id="PF10321">
    <property type="entry name" value="7TM_GPCR_Srt"/>
    <property type="match status" value="2"/>
</dbReference>
<keyword evidence="1" id="KW-0472">Membrane</keyword>
<comment type="caution">
    <text evidence="2">The sequence shown here is derived from an EMBL/GenBank/DDBJ whole genome shotgun (WGS) entry which is preliminary data.</text>
</comment>
<dbReference type="PANTHER" id="PTHR23021:SF11">
    <property type="entry name" value="SERPENTINE RECEPTOR, CLASS T"/>
    <property type="match status" value="1"/>
</dbReference>
<accession>A0AA39HAX3</accession>
<dbReference type="SUPFAM" id="SSF81321">
    <property type="entry name" value="Family A G protein-coupled receptor-like"/>
    <property type="match status" value="2"/>
</dbReference>
<organism evidence="2 3">
    <name type="scientific">Steinernema hermaphroditum</name>
    <dbReference type="NCBI Taxonomy" id="289476"/>
    <lineage>
        <taxon>Eukaryota</taxon>
        <taxon>Metazoa</taxon>
        <taxon>Ecdysozoa</taxon>
        <taxon>Nematoda</taxon>
        <taxon>Chromadorea</taxon>
        <taxon>Rhabditida</taxon>
        <taxon>Tylenchina</taxon>
        <taxon>Panagrolaimomorpha</taxon>
        <taxon>Strongyloidoidea</taxon>
        <taxon>Steinernematidae</taxon>
        <taxon>Steinernema</taxon>
    </lineage>
</organism>
<keyword evidence="1" id="KW-1133">Transmembrane helix</keyword>
<evidence type="ECO:0000313" key="2">
    <source>
        <dbReference type="EMBL" id="KAK0402443.1"/>
    </source>
</evidence>
<proteinExistence type="predicted"/>
<feature type="transmembrane region" description="Helical" evidence="1">
    <location>
        <begin position="255"/>
        <end position="276"/>
    </location>
</feature>
<feature type="transmembrane region" description="Helical" evidence="1">
    <location>
        <begin position="415"/>
        <end position="437"/>
    </location>
</feature>
<dbReference type="InterPro" id="IPR019425">
    <property type="entry name" value="7TM_GPCR_serpentine_rcpt_Srt"/>
</dbReference>
<gene>
    <name evidence="2" type="ORF">QR680_016336</name>
</gene>
<feature type="transmembrane region" description="Helical" evidence="1">
    <location>
        <begin position="324"/>
        <end position="346"/>
    </location>
</feature>
<feature type="transmembrane region" description="Helical" evidence="1">
    <location>
        <begin position="288"/>
        <end position="312"/>
    </location>
</feature>
<dbReference type="PANTHER" id="PTHR23021">
    <property type="entry name" value="SERPENTINE RECEPTOR, CLASS T"/>
    <property type="match status" value="1"/>
</dbReference>
<feature type="transmembrane region" description="Helical" evidence="1">
    <location>
        <begin position="34"/>
        <end position="58"/>
    </location>
</feature>
<feature type="transmembrane region" description="Helical" evidence="1">
    <location>
        <begin position="70"/>
        <end position="95"/>
    </location>
</feature>
<keyword evidence="3" id="KW-1185">Reference proteome</keyword>
<feature type="transmembrane region" description="Helical" evidence="1">
    <location>
        <begin position="210"/>
        <end position="229"/>
    </location>
</feature>
<dbReference type="Proteomes" id="UP001175271">
    <property type="component" value="Unassembled WGS sequence"/>
</dbReference>
<feature type="transmembrane region" description="Helical" evidence="1">
    <location>
        <begin position="449"/>
        <end position="471"/>
    </location>
</feature>
<feature type="transmembrane region" description="Helical" evidence="1">
    <location>
        <begin position="150"/>
        <end position="166"/>
    </location>
</feature>
<feature type="transmembrane region" description="Helical" evidence="1">
    <location>
        <begin position="107"/>
        <end position="129"/>
    </location>
</feature>
<evidence type="ECO:0000313" key="3">
    <source>
        <dbReference type="Proteomes" id="UP001175271"/>
    </source>
</evidence>
<keyword evidence="1" id="KW-0812">Transmembrane</keyword>
<evidence type="ECO:0000256" key="1">
    <source>
        <dbReference type="SAM" id="Phobius"/>
    </source>
</evidence>
<dbReference type="AlphaFoldDB" id="A0AA39HAX3"/>
<sequence length="538" mass="61305">MDLYLLHREKFNRLYNCDYLNQTEWENYAVQRPVMGWVCIVIGILYMSTYVPCLIVMSGPSFFKSSCYKIMFFLGIIDIICIWVNCFTTGFLMIHGSVYCMFPNLEFVAGAIAIGGWSGQCISCAILAINRCIDLWSAYWSEVLFSGRRTYIWISIAWIYMLYFFFFTNAVVYTSSAIMWFFDPYLTVPQDLINVDREQYRNWQHSANDYSLVSVMFVLYAFLIVSIRIKSGSITKNQIKANSPNTMWTDSSIGYVYLALGVVYIIPAFICVTVILQPPLIYNSSYKMLCFISLMDILNIVACCFFAGVYSITGADYRNTPSMLTVGSVTLACWVSYCAINVSLATDRLFCFCSARWYQMLFAGKRAFGWIGVAILAGAQMMVPFDGEQFYHYDSSIGGWRFELNPRGRKNYRHMLINIGTFLILVLLYSSIVVATCRKSKQDKLQRQAAFQSAAICGFAMGADIFCIIVQNIENPSIAMCYIANFAWQLAHGGTGYACIIMNKTIREATYKRLCKILRICGLQKHHVTTVVTMNQTS</sequence>
<name>A0AA39HAX3_9BILA</name>
<reference evidence="2" key="1">
    <citation type="submission" date="2023-06" db="EMBL/GenBank/DDBJ databases">
        <title>Genomic analysis of the entomopathogenic nematode Steinernema hermaphroditum.</title>
        <authorList>
            <person name="Schwarz E.M."/>
            <person name="Heppert J.K."/>
            <person name="Baniya A."/>
            <person name="Schwartz H.T."/>
            <person name="Tan C.-H."/>
            <person name="Antoshechkin I."/>
            <person name="Sternberg P.W."/>
            <person name="Goodrich-Blair H."/>
            <person name="Dillman A.R."/>
        </authorList>
    </citation>
    <scope>NUCLEOTIDE SEQUENCE</scope>
    <source>
        <strain evidence="2">PS9179</strain>
        <tissue evidence="2">Whole animal</tissue>
    </source>
</reference>